<dbReference type="Gene3D" id="1.10.10.10">
    <property type="entry name" value="Winged helix-like DNA-binding domain superfamily/Winged helix DNA-binding domain"/>
    <property type="match status" value="1"/>
</dbReference>
<name>A0ABV7JMW9_9SPHI</name>
<dbReference type="InterPro" id="IPR000792">
    <property type="entry name" value="Tscrpt_reg_LuxR_C"/>
</dbReference>
<dbReference type="PANTHER" id="PTHR44688">
    <property type="entry name" value="DNA-BINDING TRANSCRIPTIONAL ACTIVATOR DEVR_DOSR"/>
    <property type="match status" value="1"/>
</dbReference>
<reference evidence="6" key="1">
    <citation type="journal article" date="2019" name="Int. J. Syst. Evol. Microbiol.">
        <title>The Global Catalogue of Microorganisms (GCM) 10K type strain sequencing project: providing services to taxonomists for standard genome sequencing and annotation.</title>
        <authorList>
            <consortium name="The Broad Institute Genomics Platform"/>
            <consortium name="The Broad Institute Genome Sequencing Center for Infectious Disease"/>
            <person name="Wu L."/>
            <person name="Ma J."/>
        </authorList>
    </citation>
    <scope>NUCLEOTIDE SEQUENCE [LARGE SCALE GENOMIC DNA]</scope>
    <source>
        <strain evidence="6">KCTC 52416</strain>
    </source>
</reference>
<evidence type="ECO:0000256" key="3">
    <source>
        <dbReference type="ARBA" id="ARBA00023163"/>
    </source>
</evidence>
<protein>
    <submittedName>
        <fullName evidence="5">LuxR C-terminal-related transcriptional regulator</fullName>
    </submittedName>
</protein>
<gene>
    <name evidence="5" type="ORF">ACFOET_17215</name>
</gene>
<evidence type="ECO:0000259" key="4">
    <source>
        <dbReference type="PROSITE" id="PS50043"/>
    </source>
</evidence>
<dbReference type="EMBL" id="JBHRTA010000038">
    <property type="protein sequence ID" value="MFC3199366.1"/>
    <property type="molecule type" value="Genomic_DNA"/>
</dbReference>
<dbReference type="SUPFAM" id="SSF55781">
    <property type="entry name" value="GAF domain-like"/>
    <property type="match status" value="1"/>
</dbReference>
<dbReference type="InterPro" id="IPR036388">
    <property type="entry name" value="WH-like_DNA-bd_sf"/>
</dbReference>
<dbReference type="PRINTS" id="PR00038">
    <property type="entry name" value="HTHLUXR"/>
</dbReference>
<keyword evidence="6" id="KW-1185">Reference proteome</keyword>
<dbReference type="SMART" id="SM00065">
    <property type="entry name" value="GAF"/>
    <property type="match status" value="1"/>
</dbReference>
<comment type="caution">
    <text evidence="5">The sequence shown here is derived from an EMBL/GenBank/DDBJ whole genome shotgun (WGS) entry which is preliminary data.</text>
</comment>
<dbReference type="Pfam" id="PF13185">
    <property type="entry name" value="GAF_2"/>
    <property type="match status" value="1"/>
</dbReference>
<evidence type="ECO:0000313" key="6">
    <source>
        <dbReference type="Proteomes" id="UP001595526"/>
    </source>
</evidence>
<dbReference type="SUPFAM" id="SSF46894">
    <property type="entry name" value="C-terminal effector domain of the bipartite response regulators"/>
    <property type="match status" value="1"/>
</dbReference>
<dbReference type="InterPro" id="IPR029016">
    <property type="entry name" value="GAF-like_dom_sf"/>
</dbReference>
<dbReference type="InterPro" id="IPR016032">
    <property type="entry name" value="Sig_transdc_resp-reg_C-effctor"/>
</dbReference>
<feature type="domain" description="HTH luxR-type" evidence="4">
    <location>
        <begin position="247"/>
        <end position="312"/>
    </location>
</feature>
<keyword evidence="3" id="KW-0804">Transcription</keyword>
<evidence type="ECO:0000256" key="2">
    <source>
        <dbReference type="ARBA" id="ARBA00023125"/>
    </source>
</evidence>
<dbReference type="PROSITE" id="PS50043">
    <property type="entry name" value="HTH_LUXR_2"/>
    <property type="match status" value="1"/>
</dbReference>
<evidence type="ECO:0000313" key="5">
    <source>
        <dbReference type="EMBL" id="MFC3199366.1"/>
    </source>
</evidence>
<proteinExistence type="predicted"/>
<sequence>MSDKEYFATLYEIARHLNQEFSLHAALRRSLEKTVELLGLETGWVWLVQPDVKSVYLAASYNLPPALQNHPERLSGWCYCIQKYLSNDISEALNISEIRCTRLKDLTSGTRDLKFHATIPITSDGHKIGLLNLVSTENQQFDDKQLFILNTVGNLIGSAVQRTRQYGEGPGHSVDNNVLNVLSVVMKPRMEALHLALQDLQADSVQGEDAALNLRIAKNQASDLLSTLNTVISESAHERVDKRPKQPLYYPSMLSNREIEVLALVKQGFTNKQIAGRLFISERTVKFHLTSILSKLHVSTRTEAVHTAQQRGLILD</sequence>
<dbReference type="PROSITE" id="PS00622">
    <property type="entry name" value="HTH_LUXR_1"/>
    <property type="match status" value="1"/>
</dbReference>
<dbReference type="PANTHER" id="PTHR44688:SF16">
    <property type="entry name" value="DNA-BINDING TRANSCRIPTIONAL ACTIVATOR DEVR_DOSR"/>
    <property type="match status" value="1"/>
</dbReference>
<evidence type="ECO:0000256" key="1">
    <source>
        <dbReference type="ARBA" id="ARBA00023015"/>
    </source>
</evidence>
<dbReference type="CDD" id="cd06170">
    <property type="entry name" value="LuxR_C_like"/>
    <property type="match status" value="1"/>
</dbReference>
<organism evidence="5 6">
    <name type="scientific">Parapedobacter deserti</name>
    <dbReference type="NCBI Taxonomy" id="1912957"/>
    <lineage>
        <taxon>Bacteria</taxon>
        <taxon>Pseudomonadati</taxon>
        <taxon>Bacteroidota</taxon>
        <taxon>Sphingobacteriia</taxon>
        <taxon>Sphingobacteriales</taxon>
        <taxon>Sphingobacteriaceae</taxon>
        <taxon>Parapedobacter</taxon>
    </lineage>
</organism>
<dbReference type="RefSeq" id="WP_379024900.1">
    <property type="nucleotide sequence ID" value="NZ_JBHRTA010000038.1"/>
</dbReference>
<dbReference type="Gene3D" id="3.30.450.40">
    <property type="match status" value="1"/>
</dbReference>
<keyword evidence="2" id="KW-0238">DNA-binding</keyword>
<dbReference type="SMART" id="SM00421">
    <property type="entry name" value="HTH_LUXR"/>
    <property type="match status" value="1"/>
</dbReference>
<accession>A0ABV7JMW9</accession>
<dbReference type="Proteomes" id="UP001595526">
    <property type="component" value="Unassembled WGS sequence"/>
</dbReference>
<keyword evidence="1" id="KW-0805">Transcription regulation</keyword>
<dbReference type="Pfam" id="PF00196">
    <property type="entry name" value="GerE"/>
    <property type="match status" value="1"/>
</dbReference>
<dbReference type="InterPro" id="IPR003018">
    <property type="entry name" value="GAF"/>
</dbReference>